<evidence type="ECO:0000313" key="2">
    <source>
        <dbReference type="EMBL" id="KAK9990529.1"/>
    </source>
</evidence>
<dbReference type="AlphaFoldDB" id="A0AAW2C0M5"/>
<evidence type="ECO:0000256" key="1">
    <source>
        <dbReference type="SAM" id="MobiDB-lite"/>
    </source>
</evidence>
<name>A0AAW2C0M5_9ROSI</name>
<evidence type="ECO:0008006" key="4">
    <source>
        <dbReference type="Google" id="ProtNLM"/>
    </source>
</evidence>
<dbReference type="Proteomes" id="UP001459277">
    <property type="component" value="Unassembled WGS sequence"/>
</dbReference>
<comment type="caution">
    <text evidence="2">The sequence shown here is derived from an EMBL/GenBank/DDBJ whole genome shotgun (WGS) entry which is preliminary data.</text>
</comment>
<gene>
    <name evidence="2" type="ORF">SO802_025514</name>
</gene>
<dbReference type="PANTHER" id="PTHR31099">
    <property type="entry name" value="OS06G0165300 PROTEIN"/>
    <property type="match status" value="1"/>
</dbReference>
<dbReference type="PANTHER" id="PTHR31099:SF28">
    <property type="entry name" value="F5J5.12"/>
    <property type="match status" value="1"/>
</dbReference>
<accession>A0AAW2C0M5</accession>
<dbReference type="EMBL" id="JAZDWU010000009">
    <property type="protein sequence ID" value="KAK9990529.1"/>
    <property type="molecule type" value="Genomic_DNA"/>
</dbReference>
<evidence type="ECO:0000313" key="3">
    <source>
        <dbReference type="Proteomes" id="UP001459277"/>
    </source>
</evidence>
<keyword evidence="3" id="KW-1185">Reference proteome</keyword>
<feature type="region of interest" description="Disordered" evidence="1">
    <location>
        <begin position="326"/>
        <end position="384"/>
    </location>
</feature>
<organism evidence="2 3">
    <name type="scientific">Lithocarpus litseifolius</name>
    <dbReference type="NCBI Taxonomy" id="425828"/>
    <lineage>
        <taxon>Eukaryota</taxon>
        <taxon>Viridiplantae</taxon>
        <taxon>Streptophyta</taxon>
        <taxon>Embryophyta</taxon>
        <taxon>Tracheophyta</taxon>
        <taxon>Spermatophyta</taxon>
        <taxon>Magnoliopsida</taxon>
        <taxon>eudicotyledons</taxon>
        <taxon>Gunneridae</taxon>
        <taxon>Pentapetalae</taxon>
        <taxon>rosids</taxon>
        <taxon>fabids</taxon>
        <taxon>Fagales</taxon>
        <taxon>Fagaceae</taxon>
        <taxon>Lithocarpus</taxon>
    </lineage>
</organism>
<reference evidence="2 3" key="1">
    <citation type="submission" date="2024-01" db="EMBL/GenBank/DDBJ databases">
        <title>A telomere-to-telomere, gap-free genome of sweet tea (Lithocarpus litseifolius).</title>
        <authorList>
            <person name="Zhou J."/>
        </authorList>
    </citation>
    <scope>NUCLEOTIDE SEQUENCE [LARGE SCALE GENOMIC DNA]</scope>
    <source>
        <strain evidence="2">Zhou-2022a</strain>
        <tissue evidence="2">Leaf</tissue>
    </source>
</reference>
<proteinExistence type="predicted"/>
<protein>
    <recommendedName>
        <fullName evidence="4">Aminotransferase-like plant mobile domain-containing protein</fullName>
    </recommendedName>
</protein>
<sequence length="602" mass="68967">MYEPVDAFFVQWIQTMAGWKGSTSTGPLSGREGCLRSYGRPSAAPLFRGRSTWRRPWNVSSNAGVGEVKTDTTISKPAPYRPSVPTSPRPFHALQEECSLNKDILFRFRDRFQFPEETRARLPRKGEKSYAFAHREVYFYEAAFLCGLRFFVHPIIMELLHHLNIAPGQLMPNSWRIFISCMVIWTIIADGDMITLNELVHLYRLRESKEFGYYELVPWDRRSRLIADLPSSFRYWKSTYFFMSVKNRLELESRFMERVHVAIEYASTIEDFDDLVDPRTLARHCLGPEPSHFVLHAIRRKEKKMKTKFNQEFYARIKGKKNEPLSSISQHKLRLTDREKEKEKETTKKGSSTPTLDEGRVASPALSIEEISPHPKKRKTSDKGKGIISASVWADTETALAQANEIITPDEMKEISSVPSYEMVNRHVHKLVQVLEESMHITSQHLASEKKAVIATSKVGALEPEASGLRKDLVVVMDKSNSSKIKIKVLTEELESVKQLIKQKDELLVTAGQKMRNTVAKAICVFQTTDEYNAILFGWYFKGFELLRRYLIKHGSRTDLEKLDFEAVDKEIEADEAAQVAQAVVSTGEDLETGKDDDYVVP</sequence>
<feature type="compositionally biased region" description="Basic and acidic residues" evidence="1">
    <location>
        <begin position="334"/>
        <end position="348"/>
    </location>
</feature>